<dbReference type="Proteomes" id="UP001152519">
    <property type="component" value="Unassembled WGS sequence"/>
</dbReference>
<dbReference type="Gene3D" id="3.40.50.1000">
    <property type="entry name" value="HAD superfamily/HAD-like"/>
    <property type="match status" value="1"/>
</dbReference>
<organism evidence="1 2">
    <name type="scientific">Actinacidiphila cocklensis</name>
    <dbReference type="NCBI Taxonomy" id="887465"/>
    <lineage>
        <taxon>Bacteria</taxon>
        <taxon>Bacillati</taxon>
        <taxon>Actinomycetota</taxon>
        <taxon>Actinomycetes</taxon>
        <taxon>Kitasatosporales</taxon>
        <taxon>Streptomycetaceae</taxon>
        <taxon>Actinacidiphila</taxon>
    </lineage>
</organism>
<dbReference type="Pfam" id="PF00702">
    <property type="entry name" value="Hydrolase"/>
    <property type="match status" value="1"/>
</dbReference>
<dbReference type="GO" id="GO:0008967">
    <property type="term" value="F:phosphoglycolate phosphatase activity"/>
    <property type="evidence" value="ECO:0007669"/>
    <property type="project" value="TreeGrafter"/>
</dbReference>
<dbReference type="InterPro" id="IPR006439">
    <property type="entry name" value="HAD-SF_hydro_IA"/>
</dbReference>
<keyword evidence="2" id="KW-1185">Reference proteome</keyword>
<protein>
    <submittedName>
        <fullName evidence="1">Haloacid dehalogenase</fullName>
    </submittedName>
</protein>
<sequence length="259" mass="27263">MAGDFVTGQDGDVVAAESCAAPGAPDQAGCPVVWPGRPYAAEMIKPIELVIFDCDGVLVDSERIAARVQVALGAELGWPLTESEVVDRFIGRSHAAIREQVAARLGEDTAAVWSARFEDLHREAVDAGLTPVDGLPEALDALTLPTCVASSGSHGKMRHTLGRTGLYERFAGRIYSATEVARGKPAPDLFLYAARQAGVDPAACVVVEDSRPGVDAARAAGMRAFGYAGGLTPAERLEGPGTVVFHDMRELPALIAEQR</sequence>
<dbReference type="AlphaFoldDB" id="A0A9W4GV88"/>
<dbReference type="PANTHER" id="PTHR43434">
    <property type="entry name" value="PHOSPHOGLYCOLATE PHOSPHATASE"/>
    <property type="match status" value="1"/>
</dbReference>
<accession>A0A9W4GV88</accession>
<evidence type="ECO:0000313" key="2">
    <source>
        <dbReference type="Proteomes" id="UP001152519"/>
    </source>
</evidence>
<dbReference type="PANTHER" id="PTHR43434:SF1">
    <property type="entry name" value="PHOSPHOGLYCOLATE PHOSPHATASE"/>
    <property type="match status" value="1"/>
</dbReference>
<proteinExistence type="predicted"/>
<dbReference type="EMBL" id="CAJSLV010000114">
    <property type="protein sequence ID" value="CAG6398999.1"/>
    <property type="molecule type" value="Genomic_DNA"/>
</dbReference>
<reference evidence="1" key="1">
    <citation type="submission" date="2021-05" db="EMBL/GenBank/DDBJ databases">
        <authorList>
            <person name="Arsene-Ploetze F."/>
        </authorList>
    </citation>
    <scope>NUCLEOTIDE SEQUENCE</scope>
    <source>
        <strain evidence="1">DSM 42138</strain>
    </source>
</reference>
<gene>
    <name evidence="1" type="ORF">SCOCK_80154</name>
</gene>
<dbReference type="SUPFAM" id="SSF56784">
    <property type="entry name" value="HAD-like"/>
    <property type="match status" value="1"/>
</dbReference>
<evidence type="ECO:0000313" key="1">
    <source>
        <dbReference type="EMBL" id="CAG6398999.1"/>
    </source>
</evidence>
<dbReference type="Gene3D" id="1.10.150.240">
    <property type="entry name" value="Putative phosphatase, domain 2"/>
    <property type="match status" value="1"/>
</dbReference>
<dbReference type="SFLD" id="SFLDG01135">
    <property type="entry name" value="C1.5.6:_HAD__Beta-PGM__Phospha"/>
    <property type="match status" value="1"/>
</dbReference>
<dbReference type="SFLD" id="SFLDG01129">
    <property type="entry name" value="C1.5:_HAD__Beta-PGM__Phosphata"/>
    <property type="match status" value="1"/>
</dbReference>
<dbReference type="CDD" id="cd07526">
    <property type="entry name" value="HAD_BPGM_like"/>
    <property type="match status" value="1"/>
</dbReference>
<dbReference type="InterPro" id="IPR050155">
    <property type="entry name" value="HAD-like_hydrolase_sf"/>
</dbReference>
<dbReference type="InterPro" id="IPR036412">
    <property type="entry name" value="HAD-like_sf"/>
</dbReference>
<comment type="caution">
    <text evidence="1">The sequence shown here is derived from an EMBL/GenBank/DDBJ whole genome shotgun (WGS) entry which is preliminary data.</text>
</comment>
<dbReference type="NCBIfam" id="TIGR01509">
    <property type="entry name" value="HAD-SF-IA-v3"/>
    <property type="match status" value="1"/>
</dbReference>
<dbReference type="GO" id="GO:0006281">
    <property type="term" value="P:DNA repair"/>
    <property type="evidence" value="ECO:0007669"/>
    <property type="project" value="TreeGrafter"/>
</dbReference>
<dbReference type="SFLD" id="SFLDS00003">
    <property type="entry name" value="Haloacid_Dehalogenase"/>
    <property type="match status" value="1"/>
</dbReference>
<dbReference type="InterPro" id="IPR023198">
    <property type="entry name" value="PGP-like_dom2"/>
</dbReference>
<name>A0A9W4GV88_9ACTN</name>
<dbReference type="GO" id="GO:0005829">
    <property type="term" value="C:cytosol"/>
    <property type="evidence" value="ECO:0007669"/>
    <property type="project" value="TreeGrafter"/>
</dbReference>
<dbReference type="InterPro" id="IPR023214">
    <property type="entry name" value="HAD_sf"/>
</dbReference>